<evidence type="ECO:0000313" key="3">
    <source>
        <dbReference type="Proteomes" id="UP000238882"/>
    </source>
</evidence>
<evidence type="ECO:0000313" key="2">
    <source>
        <dbReference type="EMBL" id="PQJ80267.1"/>
    </source>
</evidence>
<dbReference type="Proteomes" id="UP000238882">
    <property type="component" value="Unassembled WGS sequence"/>
</dbReference>
<dbReference type="InterPro" id="IPR014895">
    <property type="entry name" value="Alginate_lyase_2"/>
</dbReference>
<dbReference type="Pfam" id="PF08787">
    <property type="entry name" value="Alginate_lyase2"/>
    <property type="match status" value="1"/>
</dbReference>
<accession>A0A2S7WRP1</accession>
<dbReference type="RefSeq" id="WP_105016862.1">
    <property type="nucleotide sequence ID" value="NZ_MSCN01000001.1"/>
</dbReference>
<dbReference type="AlphaFoldDB" id="A0A2S7WRP1"/>
<gene>
    <name evidence="2" type="ORF">BTO18_14240</name>
</gene>
<dbReference type="Gene3D" id="2.60.120.200">
    <property type="match status" value="1"/>
</dbReference>
<evidence type="ECO:0000259" key="1">
    <source>
        <dbReference type="Pfam" id="PF08787"/>
    </source>
</evidence>
<dbReference type="OrthoDB" id="1454787at2"/>
<comment type="caution">
    <text evidence="2">The sequence shown here is derived from an EMBL/GenBank/DDBJ whole genome shotgun (WGS) entry which is preliminary data.</text>
</comment>
<name>A0A2S7WRP1_9FLAO</name>
<dbReference type="SUPFAM" id="SSF49899">
    <property type="entry name" value="Concanavalin A-like lectins/glucanases"/>
    <property type="match status" value="1"/>
</dbReference>
<reference evidence="2 3" key="1">
    <citation type="submission" date="2016-12" db="EMBL/GenBank/DDBJ databases">
        <title>Trade-off between light-utilization and light-protection in marine flavobacteria.</title>
        <authorList>
            <person name="Kumagai Y."/>
            <person name="Yoshizawa S."/>
            <person name="Kogure K."/>
            <person name="Iwasaki W."/>
        </authorList>
    </citation>
    <scope>NUCLEOTIDE SEQUENCE [LARGE SCALE GENOMIC DNA]</scope>
    <source>
        <strain evidence="2 3">NBRC 108759</strain>
    </source>
</reference>
<dbReference type="InterPro" id="IPR013320">
    <property type="entry name" value="ConA-like_dom_sf"/>
</dbReference>
<dbReference type="EMBL" id="MSCN01000001">
    <property type="protein sequence ID" value="PQJ80267.1"/>
    <property type="molecule type" value="Genomic_DNA"/>
</dbReference>
<dbReference type="GO" id="GO:0005975">
    <property type="term" value="P:carbohydrate metabolic process"/>
    <property type="evidence" value="ECO:0007669"/>
    <property type="project" value="UniProtKB-ARBA"/>
</dbReference>
<protein>
    <recommendedName>
        <fullName evidence="1">Alginate lyase 2 domain-containing protein</fullName>
    </recommendedName>
</protein>
<keyword evidence="3" id="KW-1185">Reference proteome</keyword>
<dbReference type="GO" id="GO:0004553">
    <property type="term" value="F:hydrolase activity, hydrolyzing O-glycosyl compounds"/>
    <property type="evidence" value="ECO:0007669"/>
    <property type="project" value="UniProtKB-ARBA"/>
</dbReference>
<organism evidence="2 3">
    <name type="scientific">Polaribacter porphyrae</name>
    <dbReference type="NCBI Taxonomy" id="1137780"/>
    <lineage>
        <taxon>Bacteria</taxon>
        <taxon>Pseudomonadati</taxon>
        <taxon>Bacteroidota</taxon>
        <taxon>Flavobacteriia</taxon>
        <taxon>Flavobacteriales</taxon>
        <taxon>Flavobacteriaceae</taxon>
    </lineage>
</organism>
<proteinExistence type="predicted"/>
<sequence length="252" mass="28756">MLQNSYKFLLIIILFIGSSSNRLNEEILYKKSLEGKSDLNNSKAVDFGELVVETSWISKDKRNRDTFKASEIDDKEWMDVYDNGIVKMTCLAPKSHRTELKENAGVESSLNTFKKMEYTATLKNIPYNGVTIAQIHNRGGVKRPWIRVYVDDDRHIKIKATETTPDEKKSTYSTYVGPLYTAESEFSINITTQNGLATFEIKNEGTSFSKTLSPSSDWNKYKNNYYLKAGVYTEGNDVEPILEISAFSILYK</sequence>
<feature type="domain" description="Alginate lyase 2" evidence="1">
    <location>
        <begin position="89"/>
        <end position="238"/>
    </location>
</feature>